<comment type="caution">
    <text evidence="2">The sequence shown here is derived from an EMBL/GenBank/DDBJ whole genome shotgun (WGS) entry which is preliminary data.</text>
</comment>
<evidence type="ECO:0000313" key="2">
    <source>
        <dbReference type="EMBL" id="GFT35046.1"/>
    </source>
</evidence>
<organism evidence="2 3">
    <name type="scientific">Nephila pilipes</name>
    <name type="common">Giant wood spider</name>
    <name type="synonym">Nephila maculata</name>
    <dbReference type="NCBI Taxonomy" id="299642"/>
    <lineage>
        <taxon>Eukaryota</taxon>
        <taxon>Metazoa</taxon>
        <taxon>Ecdysozoa</taxon>
        <taxon>Arthropoda</taxon>
        <taxon>Chelicerata</taxon>
        <taxon>Arachnida</taxon>
        <taxon>Araneae</taxon>
        <taxon>Araneomorphae</taxon>
        <taxon>Entelegynae</taxon>
        <taxon>Araneoidea</taxon>
        <taxon>Nephilidae</taxon>
        <taxon>Nephila</taxon>
    </lineage>
</organism>
<protein>
    <submittedName>
        <fullName evidence="2">Uncharacterized protein</fullName>
    </submittedName>
</protein>
<dbReference type="Proteomes" id="UP000887013">
    <property type="component" value="Unassembled WGS sequence"/>
</dbReference>
<keyword evidence="3" id="KW-1185">Reference proteome</keyword>
<proteinExistence type="predicted"/>
<evidence type="ECO:0000256" key="1">
    <source>
        <dbReference type="SAM" id="MobiDB-lite"/>
    </source>
</evidence>
<sequence>MCTHQPLYTTCRSASEPNPSSSCNVAPATCLISQVSKTSVCGKKKEKVERTADICAAPTIRIRPDKVKENSGKSVQEMLRPHTTVQPGNE</sequence>
<dbReference type="EMBL" id="BMAW01013630">
    <property type="protein sequence ID" value="GFT35046.1"/>
    <property type="molecule type" value="Genomic_DNA"/>
</dbReference>
<gene>
    <name evidence="2" type="ORF">NPIL_579541</name>
</gene>
<accession>A0A8X6NU46</accession>
<feature type="region of interest" description="Disordered" evidence="1">
    <location>
        <begin position="68"/>
        <end position="90"/>
    </location>
</feature>
<evidence type="ECO:0000313" key="3">
    <source>
        <dbReference type="Proteomes" id="UP000887013"/>
    </source>
</evidence>
<name>A0A8X6NU46_NEPPI</name>
<reference evidence="2" key="1">
    <citation type="submission" date="2020-08" db="EMBL/GenBank/DDBJ databases">
        <title>Multicomponent nature underlies the extraordinary mechanical properties of spider dragline silk.</title>
        <authorList>
            <person name="Kono N."/>
            <person name="Nakamura H."/>
            <person name="Mori M."/>
            <person name="Yoshida Y."/>
            <person name="Ohtoshi R."/>
            <person name="Malay A.D."/>
            <person name="Moran D.A.P."/>
            <person name="Tomita M."/>
            <person name="Numata K."/>
            <person name="Arakawa K."/>
        </authorList>
    </citation>
    <scope>NUCLEOTIDE SEQUENCE</scope>
</reference>
<dbReference type="AlphaFoldDB" id="A0A8X6NU46"/>